<feature type="non-terminal residue" evidence="4">
    <location>
        <position position="20"/>
    </location>
</feature>
<dbReference type="EMBL" id="QXFT01008535">
    <property type="protein sequence ID" value="KAE9264193.1"/>
    <property type="molecule type" value="Genomic_DNA"/>
</dbReference>
<evidence type="ECO:0000313" key="7">
    <source>
        <dbReference type="Proteomes" id="UP000429607"/>
    </source>
</evidence>
<dbReference type="EMBL" id="QXFV01008773">
    <property type="protein sequence ID" value="KAE8956113.1"/>
    <property type="molecule type" value="Genomic_DNA"/>
</dbReference>
<accession>A0A6A3GHE7</accession>
<reference evidence="7 9" key="1">
    <citation type="submission" date="2018-09" db="EMBL/GenBank/DDBJ databases">
        <title>Genomic investigation of the strawberry pathogen Phytophthora fragariae indicates pathogenicity is determined by transcriptional variation in three key races.</title>
        <authorList>
            <person name="Adams T.M."/>
            <person name="Armitage A.D."/>
            <person name="Sobczyk M.K."/>
            <person name="Bates H.J."/>
            <person name="Dunwell J.M."/>
            <person name="Nellist C.F."/>
            <person name="Harrison R.J."/>
        </authorList>
    </citation>
    <scope>NUCLEOTIDE SEQUENCE [LARGE SCALE GENOMIC DNA]</scope>
    <source>
        <strain evidence="1 7">SCRP249</strain>
        <strain evidence="4 9">SCRP324</strain>
        <strain evidence="5 8">SCRP333</strain>
    </source>
</reference>
<evidence type="ECO:0000313" key="8">
    <source>
        <dbReference type="Proteomes" id="UP000434957"/>
    </source>
</evidence>
<evidence type="ECO:0000313" key="2">
    <source>
        <dbReference type="EMBL" id="KAE8952962.1"/>
    </source>
</evidence>
<keyword evidence="8" id="KW-1185">Reference proteome</keyword>
<dbReference type="EMBL" id="QXFU01008635">
    <property type="protein sequence ID" value="KAE8956170.1"/>
    <property type="molecule type" value="Genomic_DNA"/>
</dbReference>
<dbReference type="Proteomes" id="UP000434957">
    <property type="component" value="Unassembled WGS sequence"/>
</dbReference>
<evidence type="ECO:0000313" key="4">
    <source>
        <dbReference type="EMBL" id="KAE8956170.1"/>
    </source>
</evidence>
<dbReference type="EMBL" id="QXFV01011462">
    <property type="protein sequence ID" value="KAE8952600.1"/>
    <property type="molecule type" value="Genomic_DNA"/>
</dbReference>
<protein>
    <submittedName>
        <fullName evidence="4">Uncharacterized protein</fullName>
    </submittedName>
</protein>
<dbReference type="Proteomes" id="UP000429607">
    <property type="component" value="Unassembled WGS sequence"/>
</dbReference>
<evidence type="ECO:0000313" key="5">
    <source>
        <dbReference type="EMBL" id="KAE9260478.1"/>
    </source>
</evidence>
<evidence type="ECO:0000313" key="6">
    <source>
        <dbReference type="EMBL" id="KAE9264193.1"/>
    </source>
</evidence>
<proteinExistence type="predicted"/>
<organism evidence="4 9">
    <name type="scientific">Phytophthora rubi</name>
    <dbReference type="NCBI Taxonomy" id="129364"/>
    <lineage>
        <taxon>Eukaryota</taxon>
        <taxon>Sar</taxon>
        <taxon>Stramenopiles</taxon>
        <taxon>Oomycota</taxon>
        <taxon>Peronosporomycetes</taxon>
        <taxon>Peronosporales</taxon>
        <taxon>Peronosporaceae</taxon>
        <taxon>Phytophthora</taxon>
    </lineage>
</organism>
<dbReference type="EMBL" id="QXFT01011209">
    <property type="protein sequence ID" value="KAE9260478.1"/>
    <property type="molecule type" value="Genomic_DNA"/>
</dbReference>
<comment type="caution">
    <text evidence="4">The sequence shown here is derived from an EMBL/GenBank/DDBJ whole genome shotgun (WGS) entry which is preliminary data.</text>
</comment>
<gene>
    <name evidence="3" type="ORF">PR001_g31852</name>
    <name evidence="1" type="ORF">PR001_g33225</name>
    <name evidence="4" type="ORF">PR002_g31557</name>
    <name evidence="2" type="ORF">PR002_g32523</name>
    <name evidence="6" type="ORF">PR003_g32883</name>
    <name evidence="5" type="ORF">PR003_g34351</name>
</gene>
<dbReference type="Proteomes" id="UP000435112">
    <property type="component" value="Unassembled WGS sequence"/>
</dbReference>
<evidence type="ECO:0000313" key="9">
    <source>
        <dbReference type="Proteomes" id="UP000435112"/>
    </source>
</evidence>
<evidence type="ECO:0000313" key="1">
    <source>
        <dbReference type="EMBL" id="KAE8952600.1"/>
    </source>
</evidence>
<name>A0A6A3GHE7_9STRA</name>
<dbReference type="EMBL" id="QXFU01011023">
    <property type="protein sequence ID" value="KAE8952962.1"/>
    <property type="molecule type" value="Genomic_DNA"/>
</dbReference>
<dbReference type="AlphaFoldDB" id="A0A6A3GHE7"/>
<sequence>MAGSDTVDVVEQAVTLFYST</sequence>
<evidence type="ECO:0000313" key="3">
    <source>
        <dbReference type="EMBL" id="KAE8956113.1"/>
    </source>
</evidence>